<evidence type="ECO:0000313" key="15">
    <source>
        <dbReference type="Proteomes" id="UP000504634"/>
    </source>
</evidence>
<evidence type="ECO:0000256" key="4">
    <source>
        <dbReference type="ARBA" id="ARBA00023015"/>
    </source>
</evidence>
<feature type="compositionally biased region" description="Low complexity" evidence="13">
    <location>
        <begin position="355"/>
        <end position="377"/>
    </location>
</feature>
<keyword evidence="6 11" id="KW-0371">Homeobox</keyword>
<feature type="region of interest" description="Disordered" evidence="13">
    <location>
        <begin position="1"/>
        <end position="23"/>
    </location>
</feature>
<evidence type="ECO:0000256" key="5">
    <source>
        <dbReference type="ARBA" id="ARBA00023125"/>
    </source>
</evidence>
<dbReference type="PANTHER" id="PTHR24340:SF41">
    <property type="entry name" value="MUSCLE-SPECIFIC HOMEOBOX PROTEIN TINMAN-RELATED"/>
    <property type="match status" value="1"/>
</dbReference>
<dbReference type="InterPro" id="IPR009057">
    <property type="entry name" value="Homeodomain-like_sf"/>
</dbReference>
<dbReference type="GO" id="GO:0000981">
    <property type="term" value="F:DNA-binding transcription factor activity, RNA polymerase II-specific"/>
    <property type="evidence" value="ECO:0007669"/>
    <property type="project" value="InterPro"/>
</dbReference>
<gene>
    <name evidence="16" type="primary">LOC115630078</name>
</gene>
<name>A0A6J2U1L6_DROLE</name>
<feature type="compositionally biased region" description="Polar residues" evidence="13">
    <location>
        <begin position="316"/>
        <end position="326"/>
    </location>
</feature>
<feature type="region of interest" description="Disordered" evidence="13">
    <location>
        <begin position="129"/>
        <end position="154"/>
    </location>
</feature>
<keyword evidence="7" id="KW-0804">Transcription</keyword>
<dbReference type="PANTHER" id="PTHR24340">
    <property type="entry name" value="HOMEOBOX PROTEIN NKX"/>
    <property type="match status" value="1"/>
</dbReference>
<sequence length="465" mass="50212">MSGTTLINISANDRRSFGERHSQGETSLITELNGENLVMSLPSKDITSISQNHQLEPLIKLNSNETSTQNTVHAATAVAVAHHHHNLSNIHHLQSLHSQHQNSLFNNNHSTPFSVTDILSPIEESYRKLELNGNPPSPFRSNSSGSSINSPGTLSTSTMANPYAMGSLYHSPGVQSYCGPTDNLSLAGHYTDMRSSASWYGSTANDPRFAISRLMSTSASGSMGHMGNMGGLAACSVSESKPLQFPLAQRRKRRVLFTQAQVYELERRFKQQRYLSAPEREHLASLIHLTPTQVKIWFQNHRYKCKRQAKEKAMAEQNQHNQSASSPRRVAVPVLVKDGKPCSGGGSGTQQSHVNGSTTSGNNSNNSSSGNGNNGTTPVAVNVTTGLNLIAADAPNSHSPDTSSSLLATYSGTVGGSNVAMLQQPCNNTLMSNSLAMAYRNQNNFISNGHQQQCGGYLPLQGRAW</sequence>
<feature type="compositionally biased region" description="Basic and acidic residues" evidence="13">
    <location>
        <begin position="12"/>
        <end position="23"/>
    </location>
</feature>
<dbReference type="GO" id="GO:0000978">
    <property type="term" value="F:RNA polymerase II cis-regulatory region sequence-specific DNA binding"/>
    <property type="evidence" value="ECO:0007669"/>
    <property type="project" value="TreeGrafter"/>
</dbReference>
<dbReference type="FunFam" id="1.10.10.60:FF:000296">
    <property type="entry name" value="Scarecrow, isoform A"/>
    <property type="match status" value="1"/>
</dbReference>
<dbReference type="Proteomes" id="UP000504634">
    <property type="component" value="Unplaced"/>
</dbReference>
<evidence type="ECO:0000256" key="6">
    <source>
        <dbReference type="ARBA" id="ARBA00023155"/>
    </source>
</evidence>
<accession>A0A6J2U1L6</accession>
<proteinExistence type="inferred from homology"/>
<keyword evidence="5 11" id="KW-0238">DNA-binding</keyword>
<dbReference type="Gene3D" id="1.10.10.60">
    <property type="entry name" value="Homeodomain-like"/>
    <property type="match status" value="1"/>
</dbReference>
<dbReference type="SMART" id="SM00389">
    <property type="entry name" value="HOX"/>
    <property type="match status" value="1"/>
</dbReference>
<dbReference type="InterPro" id="IPR001356">
    <property type="entry name" value="HD"/>
</dbReference>
<evidence type="ECO:0000256" key="9">
    <source>
        <dbReference type="ARBA" id="ARBA00057950"/>
    </source>
</evidence>
<dbReference type="PRINTS" id="PR00024">
    <property type="entry name" value="HOMEOBOX"/>
</dbReference>
<dbReference type="Pfam" id="PF00046">
    <property type="entry name" value="Homeodomain"/>
    <property type="match status" value="1"/>
</dbReference>
<evidence type="ECO:0000256" key="8">
    <source>
        <dbReference type="ARBA" id="ARBA00023242"/>
    </source>
</evidence>
<feature type="DNA-binding region" description="Homeobox" evidence="11">
    <location>
        <begin position="250"/>
        <end position="309"/>
    </location>
</feature>
<dbReference type="OrthoDB" id="3137333at2759"/>
<evidence type="ECO:0000313" key="16">
    <source>
        <dbReference type="RefSeq" id="XP_030382561.1"/>
    </source>
</evidence>
<comment type="similarity">
    <text evidence="2">Belongs to the NK-2 homeobox family.</text>
</comment>
<evidence type="ECO:0000256" key="1">
    <source>
        <dbReference type="ARBA" id="ARBA00004123"/>
    </source>
</evidence>
<evidence type="ECO:0000256" key="10">
    <source>
        <dbReference type="ARBA" id="ARBA00068167"/>
    </source>
</evidence>
<dbReference type="PROSITE" id="PS50071">
    <property type="entry name" value="HOMEOBOX_2"/>
    <property type="match status" value="1"/>
</dbReference>
<dbReference type="InterPro" id="IPR017970">
    <property type="entry name" value="Homeobox_CS"/>
</dbReference>
<organism evidence="15 16">
    <name type="scientific">Drosophila lebanonensis</name>
    <name type="common">Fruit fly</name>
    <name type="synonym">Scaptodrosophila lebanonensis</name>
    <dbReference type="NCBI Taxonomy" id="7225"/>
    <lineage>
        <taxon>Eukaryota</taxon>
        <taxon>Metazoa</taxon>
        <taxon>Ecdysozoa</taxon>
        <taxon>Arthropoda</taxon>
        <taxon>Hexapoda</taxon>
        <taxon>Insecta</taxon>
        <taxon>Pterygota</taxon>
        <taxon>Neoptera</taxon>
        <taxon>Endopterygota</taxon>
        <taxon>Diptera</taxon>
        <taxon>Brachycera</taxon>
        <taxon>Muscomorpha</taxon>
        <taxon>Ephydroidea</taxon>
        <taxon>Drosophilidae</taxon>
        <taxon>Scaptodrosophila</taxon>
    </lineage>
</organism>
<evidence type="ECO:0000256" key="2">
    <source>
        <dbReference type="ARBA" id="ARBA00005661"/>
    </source>
</evidence>
<keyword evidence="4" id="KW-0805">Transcription regulation</keyword>
<dbReference type="GO" id="GO:0005634">
    <property type="term" value="C:nucleus"/>
    <property type="evidence" value="ECO:0007669"/>
    <property type="project" value="UniProtKB-SubCell"/>
</dbReference>
<protein>
    <recommendedName>
        <fullName evidence="10">Homeobox protein ceh-24</fullName>
    </recommendedName>
</protein>
<dbReference type="AlphaFoldDB" id="A0A6J2U1L6"/>
<keyword evidence="15" id="KW-1185">Reference proteome</keyword>
<keyword evidence="3" id="KW-0217">Developmental protein</keyword>
<dbReference type="InterPro" id="IPR050394">
    <property type="entry name" value="Homeobox_NK-like"/>
</dbReference>
<feature type="compositionally biased region" description="Polar residues" evidence="13">
    <location>
        <begin position="1"/>
        <end position="11"/>
    </location>
</feature>
<evidence type="ECO:0000256" key="3">
    <source>
        <dbReference type="ARBA" id="ARBA00022473"/>
    </source>
</evidence>
<reference evidence="16" key="1">
    <citation type="submission" date="2025-08" db="UniProtKB">
        <authorList>
            <consortium name="RefSeq"/>
        </authorList>
    </citation>
    <scope>IDENTIFICATION</scope>
    <source>
        <strain evidence="16">11010-0011.00</strain>
        <tissue evidence="16">Whole body</tissue>
    </source>
</reference>
<dbReference type="InterPro" id="IPR020479">
    <property type="entry name" value="HD_metazoa"/>
</dbReference>
<evidence type="ECO:0000256" key="13">
    <source>
        <dbReference type="SAM" id="MobiDB-lite"/>
    </source>
</evidence>
<dbReference type="RefSeq" id="XP_030382561.1">
    <property type="nucleotide sequence ID" value="XM_030526701.1"/>
</dbReference>
<evidence type="ECO:0000256" key="11">
    <source>
        <dbReference type="PROSITE-ProRule" id="PRU00108"/>
    </source>
</evidence>
<dbReference type="GO" id="GO:0030154">
    <property type="term" value="P:cell differentiation"/>
    <property type="evidence" value="ECO:0007669"/>
    <property type="project" value="TreeGrafter"/>
</dbReference>
<evidence type="ECO:0000256" key="7">
    <source>
        <dbReference type="ARBA" id="ARBA00023163"/>
    </source>
</evidence>
<evidence type="ECO:0000259" key="14">
    <source>
        <dbReference type="PROSITE" id="PS50071"/>
    </source>
</evidence>
<feature type="domain" description="Homeobox" evidence="14">
    <location>
        <begin position="248"/>
        <end position="308"/>
    </location>
</feature>
<keyword evidence="8 11" id="KW-0539">Nucleus</keyword>
<evidence type="ECO:0000256" key="12">
    <source>
        <dbReference type="RuleBase" id="RU000682"/>
    </source>
</evidence>
<dbReference type="CDD" id="cd00086">
    <property type="entry name" value="homeodomain"/>
    <property type="match status" value="1"/>
</dbReference>
<dbReference type="CTD" id="3355151"/>
<feature type="compositionally biased region" description="Low complexity" evidence="13">
    <location>
        <begin position="139"/>
        <end position="152"/>
    </location>
</feature>
<comment type="subcellular location">
    <subcellularLocation>
        <location evidence="1 11 12">Nucleus</location>
    </subcellularLocation>
</comment>
<comment type="function">
    <text evidence="9">Probable transcriptional regulator that is required in neural development for the normal formation of sublateral cholinergic motor neuron processes. Plays a role in regulating the expression of acetylcholine transporter protein unc-17 in the sublateral processes. In particular, it is required in sublateral motor neurons for a left-right turning behavior that occurs during the lethargus phase of the normal sleep process called 'flipping'. During 'flipping' animals rotate 180 degrees about their longitudinal axis.</text>
</comment>
<dbReference type="GeneID" id="115630078"/>
<feature type="region of interest" description="Disordered" evidence="13">
    <location>
        <begin position="309"/>
        <end position="380"/>
    </location>
</feature>
<dbReference type="SUPFAM" id="SSF46689">
    <property type="entry name" value="Homeodomain-like"/>
    <property type="match status" value="1"/>
</dbReference>
<dbReference type="PROSITE" id="PS00027">
    <property type="entry name" value="HOMEOBOX_1"/>
    <property type="match status" value="1"/>
</dbReference>